<dbReference type="EMBL" id="LT841358">
    <property type="protein sequence ID" value="SMH70344.1"/>
    <property type="molecule type" value="Genomic_DNA"/>
</dbReference>
<dbReference type="GO" id="GO:0003677">
    <property type="term" value="F:DNA binding"/>
    <property type="evidence" value="ECO:0007669"/>
    <property type="project" value="InterPro"/>
</dbReference>
<dbReference type="RefSeq" id="WP_157926505.1">
    <property type="nucleotide sequence ID" value="NZ_LT841358.1"/>
</dbReference>
<dbReference type="SMART" id="SM00966">
    <property type="entry name" value="SpoVT_AbrB"/>
    <property type="match status" value="1"/>
</dbReference>
<dbReference type="Proteomes" id="UP000230607">
    <property type="component" value="Chromosome 1"/>
</dbReference>
<name>A0A2H1FC51_9ARCH</name>
<dbReference type="Gene3D" id="2.10.260.10">
    <property type="match status" value="1"/>
</dbReference>
<protein>
    <submittedName>
        <fullName evidence="2">Transcriptional regulator, AbrB family</fullName>
    </submittedName>
</protein>
<evidence type="ECO:0000259" key="1">
    <source>
        <dbReference type="SMART" id="SM00966"/>
    </source>
</evidence>
<dbReference type="AlphaFoldDB" id="A0A2H1FC51"/>
<dbReference type="OrthoDB" id="30861at2157"/>
<dbReference type="Pfam" id="PF04014">
    <property type="entry name" value="MazE_antitoxin"/>
    <property type="match status" value="1"/>
</dbReference>
<dbReference type="SUPFAM" id="SSF89447">
    <property type="entry name" value="AbrB/MazE/MraZ-like"/>
    <property type="match status" value="1"/>
</dbReference>
<proteinExistence type="predicted"/>
<sequence>MSTITYKFQITIPKKVRDKHKLKEGDTVTFIEEGGKMYVAKSTDV</sequence>
<dbReference type="NCBIfam" id="TIGR01439">
    <property type="entry name" value="lp_hng_hel_AbrB"/>
    <property type="match status" value="1"/>
</dbReference>
<gene>
    <name evidence="2" type="ORF">NCS_10151</name>
</gene>
<accession>A0A2H1FC51</accession>
<reference evidence="3" key="1">
    <citation type="submission" date="2017-03" db="EMBL/GenBank/DDBJ databases">
        <authorList>
            <person name="Herbold C."/>
        </authorList>
    </citation>
    <scope>NUCLEOTIDE SEQUENCE [LARGE SCALE GENOMIC DNA]</scope>
</reference>
<feature type="domain" description="SpoVT-AbrB" evidence="1">
    <location>
        <begin position="2"/>
        <end position="45"/>
    </location>
</feature>
<dbReference type="InterPro" id="IPR037914">
    <property type="entry name" value="SpoVT-AbrB_sf"/>
</dbReference>
<dbReference type="InterPro" id="IPR007159">
    <property type="entry name" value="SpoVT-AbrB_dom"/>
</dbReference>
<evidence type="ECO:0000313" key="3">
    <source>
        <dbReference type="Proteomes" id="UP000230607"/>
    </source>
</evidence>
<evidence type="ECO:0000313" key="2">
    <source>
        <dbReference type="EMBL" id="SMH70344.1"/>
    </source>
</evidence>
<keyword evidence="3" id="KW-1185">Reference proteome</keyword>
<organism evidence="2 3">
    <name type="scientific">Candidatus Nitrosotalea okcheonensis</name>
    <dbReference type="NCBI Taxonomy" id="1903276"/>
    <lineage>
        <taxon>Archaea</taxon>
        <taxon>Nitrososphaerota</taxon>
        <taxon>Nitrososphaeria</taxon>
        <taxon>Nitrosotaleales</taxon>
        <taxon>Nitrosotaleaceae</taxon>
        <taxon>Nitrosotalea</taxon>
    </lineage>
</organism>